<dbReference type="EMBL" id="OOIL02003034">
    <property type="protein sequence ID" value="VFQ85999.1"/>
    <property type="molecule type" value="Genomic_DNA"/>
</dbReference>
<sequence>MLCRCLPLIIEEWQVFVFVWTIRTCPSAKIGLLSLGYFIQKSKLYSGPMGQMPHRPAYPTALRADVHLVGSGPIQRFEMWGRHRSLTESVYLSSAALADYGYAEEMEQLLQGTRWHRLFMMRAESSLPLTIEFLCSLELEPSAGSRSMNFQSIDSRTTLSFTLLGRGFQLTVADLATHLGLYSSEETSTPEFEAAPYLLPADIDPADFWAEHSSDPDRFEGMGRARFWIQPTWRILSFVLSTSFFGRPLNTDRVYPDDLIVFWSLHTRREVNVAVFVARFLYSQSMGNRTHIVCGFVVTILFRSLEGSAPIPRAQMMMRDLDAGMLRNAHIRRRLGAGSTESNAASSSAPSTSGASSQVSSRRATRRRPTPQATPATTQADPTPEWARRILEQQDTILQRMSEIGQQQASQAENFAQLRRTFTSFYSDDDFFNCMIVADQESGRDHEGIVFQKNAGRCDQNPQFVESNVTPVKSPATAQVDEDDYMGGDNDELNEDECFIRRDDPSFDMSFGNEVDATLDGGFEDGSDLAIGLEFADKRELKKKMDDVSIQGHFETKTVKSDKKRHISIRNGIRKHYSAADHGLCRYHITCSLRKRFPKMCKKGLDKLSENLANAYTKRSFKRLYGDLKARYPTAGNYIDKIPKKRWARAYFEINWYQIMTTNCAESISSMLREDRELPIVALLKAVQNMTSRWRGKRQQELRSLDESNLPVTPAVEAEMCKRFNTALRLECHQLNQYEFEVKGVHSDHVVNLSNKTCTCQVFDKDKIPCVHALACSERTCIDCYSLCSKLYTKEYMYIAYAETIYPMPHEDDWDADGMELIEVKPPTLNKQRGRPTTKRFPSDGEARKKYKLTCSGCQGKGHTVRTCAKRPRKDTSTTNDLNNTDCIGYYGPPSYYQSPNHPPYQTHPSYHPHQNPYDDDYQVNNRSDYYPYHEEPPYDTPSRNFGYSLYQDSDGDNYYEPHGDQYDYDHNGPIYDDQPDPLVEEIIRLEQKNFYFDELLFAEGSWYEPPYSRDYTLFAEEQIEANKVAIRERAKLLESVRREKEFKRRLCKGSELMQKMLDDFQRERLEAEAKADKLVNDLCMAVELKRSLQSQIRESNVQKEALEPKTNPEPINLQVPVLEDSPSSTPSPKPESITTLARATVVMLPKSLSSQVTTSIVVQKVEPTEGPDSEPPMLIQEKEKEVLPIAINDHLLNCVEDTPPEEPVLEEIEPTTYPQDSNVQESKEESIDEEIPSTEEPITSIDNHASSEDLDQTFFDSLLDGCDFVCPKDSWSQKSWDELLVSDTEDSSMGESTVVIIKPQMDDTPPEEPVLEEIEPTTYPQDSNVQESKEESIDEEIPSTEEPITSIDNHASSEDLDQTFFDSLLDGCDFVCPKDSWSQKSWDELLVSDTEDSSMGERTVVIIKPQMDGQPVEDKKKINLAMKANDVDQLRRLPPPPTYLESPPFILLPPSRRDESRILDLDRATNQTRWNQKRVRRAKLYDSRIGRSRKKWMDVAWMIPHGNRRTLQNLEELPLHSEEARKKFLTWGNTKMLQPPMRILLFLQAPASLEVTIEFLCSLRFLNNGEEVKSTAEVTSTTKLTFTLMGRLLNLTVADLGWLIGLYTLDETRSLAFSNLPDQLDPEFDVKKLWQAHGYGRFHSGASIARNWVCPSWRILHHALTHSYFGRSHDSDVEFDSDMLFFWSLEARVPVNLATFVARFLFAQSTSNHQFVLCGPMVTLLARGLCMTVPNVLPEAASMFRPSTRYLTQIAYNKEDKEARPRKQHRIPMTLRELSQAMFAFQDSVDSRLRSMETLLLTQ</sequence>
<evidence type="ECO:0000256" key="5">
    <source>
        <dbReference type="SAM" id="Coils"/>
    </source>
</evidence>
<feature type="compositionally biased region" description="Low complexity" evidence="6">
    <location>
        <begin position="337"/>
        <end position="362"/>
    </location>
</feature>
<keyword evidence="1" id="KW-0479">Metal-binding</keyword>
<dbReference type="PANTHER" id="PTHR31973">
    <property type="entry name" value="POLYPROTEIN, PUTATIVE-RELATED"/>
    <property type="match status" value="1"/>
</dbReference>
<evidence type="ECO:0000313" key="9">
    <source>
        <dbReference type="Proteomes" id="UP000595140"/>
    </source>
</evidence>
<keyword evidence="2 4" id="KW-0863">Zinc-finger</keyword>
<evidence type="ECO:0000256" key="3">
    <source>
        <dbReference type="ARBA" id="ARBA00022833"/>
    </source>
</evidence>
<organism evidence="8 9">
    <name type="scientific">Cuscuta campestris</name>
    <dbReference type="NCBI Taxonomy" id="132261"/>
    <lineage>
        <taxon>Eukaryota</taxon>
        <taxon>Viridiplantae</taxon>
        <taxon>Streptophyta</taxon>
        <taxon>Embryophyta</taxon>
        <taxon>Tracheophyta</taxon>
        <taxon>Spermatophyta</taxon>
        <taxon>Magnoliopsida</taxon>
        <taxon>eudicotyledons</taxon>
        <taxon>Gunneridae</taxon>
        <taxon>Pentapetalae</taxon>
        <taxon>asterids</taxon>
        <taxon>lamiids</taxon>
        <taxon>Solanales</taxon>
        <taxon>Convolvulaceae</taxon>
        <taxon>Cuscuteae</taxon>
        <taxon>Cuscuta</taxon>
        <taxon>Cuscuta subgen. Grammica</taxon>
        <taxon>Cuscuta sect. Cleistogrammica</taxon>
    </lineage>
</organism>
<feature type="compositionally biased region" description="Low complexity" evidence="6">
    <location>
        <begin position="1126"/>
        <end position="1136"/>
    </location>
</feature>
<reference evidence="8 9" key="1">
    <citation type="submission" date="2018-04" db="EMBL/GenBank/DDBJ databases">
        <authorList>
            <person name="Vogel A."/>
        </authorList>
    </citation>
    <scope>NUCLEOTIDE SEQUENCE [LARGE SCALE GENOMIC DNA]</scope>
</reference>
<evidence type="ECO:0000256" key="6">
    <source>
        <dbReference type="SAM" id="MobiDB-lite"/>
    </source>
</evidence>
<dbReference type="GO" id="GO:0008270">
    <property type="term" value="F:zinc ion binding"/>
    <property type="evidence" value="ECO:0007669"/>
    <property type="project" value="UniProtKB-KW"/>
</dbReference>
<feature type="domain" description="SWIM-type" evidence="7">
    <location>
        <begin position="749"/>
        <end position="781"/>
    </location>
</feature>
<feature type="region of interest" description="Disordered" evidence="6">
    <location>
        <begin position="1101"/>
        <end position="1136"/>
    </location>
</feature>
<dbReference type="PANTHER" id="PTHR31973:SF113">
    <property type="entry name" value="PROTEIN FAR1-RELATED SEQUENCE 5-LIKE"/>
    <property type="match status" value="1"/>
</dbReference>
<protein>
    <recommendedName>
        <fullName evidence="7">SWIM-type domain-containing protein</fullName>
    </recommendedName>
</protein>
<feature type="compositionally biased region" description="Low complexity" evidence="6">
    <location>
        <begin position="370"/>
        <end position="384"/>
    </location>
</feature>
<gene>
    <name evidence="8" type="ORF">CCAM_LOCUS27775</name>
</gene>
<dbReference type="Proteomes" id="UP000595140">
    <property type="component" value="Unassembled WGS sequence"/>
</dbReference>
<dbReference type="InterPro" id="IPR006564">
    <property type="entry name" value="Znf_PMZ"/>
</dbReference>
<feature type="region of interest" description="Disordered" evidence="6">
    <location>
        <begin position="1321"/>
        <end position="1346"/>
    </location>
</feature>
<dbReference type="SMART" id="SM00575">
    <property type="entry name" value="ZnF_PMZ"/>
    <property type="match status" value="1"/>
</dbReference>
<evidence type="ECO:0000313" key="8">
    <source>
        <dbReference type="EMBL" id="VFQ85999.1"/>
    </source>
</evidence>
<accession>A0A484MBW5</accession>
<keyword evidence="3" id="KW-0862">Zinc</keyword>
<keyword evidence="5" id="KW-0175">Coiled coil</keyword>
<proteinExistence type="predicted"/>
<dbReference type="Pfam" id="PF04434">
    <property type="entry name" value="SWIM"/>
    <property type="match status" value="1"/>
</dbReference>
<evidence type="ECO:0000256" key="4">
    <source>
        <dbReference type="PROSITE-ProRule" id="PRU00325"/>
    </source>
</evidence>
<feature type="coiled-coil region" evidence="5">
    <location>
        <begin position="1055"/>
        <end position="1082"/>
    </location>
</feature>
<dbReference type="InterPro" id="IPR007527">
    <property type="entry name" value="Znf_SWIM"/>
</dbReference>
<dbReference type="PROSITE" id="PS50966">
    <property type="entry name" value="ZF_SWIM"/>
    <property type="match status" value="1"/>
</dbReference>
<keyword evidence="9" id="KW-1185">Reference proteome</keyword>
<name>A0A484MBW5_9ASTE</name>
<dbReference type="OrthoDB" id="1300208at2759"/>
<feature type="region of interest" description="Disordered" evidence="6">
    <location>
        <begin position="336"/>
        <end position="386"/>
    </location>
</feature>
<evidence type="ECO:0000256" key="1">
    <source>
        <dbReference type="ARBA" id="ARBA00022723"/>
    </source>
</evidence>
<feature type="region of interest" description="Disordered" evidence="6">
    <location>
        <begin position="1215"/>
        <end position="1240"/>
    </location>
</feature>
<evidence type="ECO:0000256" key="2">
    <source>
        <dbReference type="ARBA" id="ARBA00022771"/>
    </source>
</evidence>
<evidence type="ECO:0000259" key="7">
    <source>
        <dbReference type="PROSITE" id="PS50966"/>
    </source>
</evidence>